<dbReference type="Proteomes" id="UP000284024">
    <property type="component" value="Unassembled WGS sequence"/>
</dbReference>
<evidence type="ECO:0000313" key="16">
    <source>
        <dbReference type="Proteomes" id="UP000283585"/>
    </source>
</evidence>
<reference evidence="13 14" key="2">
    <citation type="submission" date="2018-08" db="EMBL/GenBank/DDBJ databases">
        <title>A genome reference for cultivated species of the human gut microbiota.</title>
        <authorList>
            <person name="Zou Y."/>
            <person name="Xue W."/>
            <person name="Luo G."/>
        </authorList>
    </citation>
    <scope>NUCLEOTIDE SEQUENCE [LARGE SCALE GENOMIC DNA]</scope>
    <source>
        <strain evidence="7 15">AF14-23</strain>
        <strain evidence="6 19">AF21-24</strain>
        <strain evidence="5 16">AF29-2BH</strain>
        <strain evidence="11 21">AF37-6AC</strain>
        <strain evidence="10 20">AF39-4</strain>
        <strain evidence="9 17">AM18-2AC</strain>
        <strain evidence="8 18">AM22-9LB</strain>
        <strain evidence="4 13">OM03-6</strain>
        <strain evidence="3 14">OM06-11AA</strain>
    </source>
</reference>
<dbReference type="Proteomes" id="UP000285897">
    <property type="component" value="Unassembled WGS sequence"/>
</dbReference>
<evidence type="ECO:0000313" key="2">
    <source>
        <dbReference type="EMBL" id="CUP18272.1"/>
    </source>
</evidence>
<evidence type="ECO:0000313" key="13">
    <source>
        <dbReference type="Proteomes" id="UP000261105"/>
    </source>
</evidence>
<dbReference type="RefSeq" id="WP_005428282.1">
    <property type="nucleotide sequence ID" value="NZ_CABJDZ010000002.1"/>
</dbReference>
<dbReference type="AlphaFoldDB" id="A0A174L248"/>
<evidence type="ECO:0000259" key="1">
    <source>
        <dbReference type="Pfam" id="PF18813"/>
    </source>
</evidence>
<protein>
    <recommendedName>
        <fullName evidence="1">Phage-Barnase-EndoU-ColicinE5/D-RelE like nuclease 4 domain-containing protein</fullName>
    </recommendedName>
</protein>
<dbReference type="EMBL" id="CZBA01000002">
    <property type="protein sequence ID" value="CUP18272.1"/>
    <property type="molecule type" value="Genomic_DNA"/>
</dbReference>
<dbReference type="Pfam" id="PF18813">
    <property type="entry name" value="PBECR4"/>
    <property type="match status" value="1"/>
</dbReference>
<evidence type="ECO:0000313" key="8">
    <source>
        <dbReference type="EMBL" id="RHG18583.1"/>
    </source>
</evidence>
<dbReference type="Proteomes" id="UP000284220">
    <property type="component" value="Unassembled WGS sequence"/>
</dbReference>
<accession>A0A174L248</accession>
<evidence type="ECO:0000313" key="21">
    <source>
        <dbReference type="Proteomes" id="UP000285897"/>
    </source>
</evidence>
<dbReference type="EMBL" id="QRZI01000001">
    <property type="protein sequence ID" value="RGV66303.1"/>
    <property type="molecule type" value="Genomic_DNA"/>
</dbReference>
<evidence type="ECO:0000313" key="10">
    <source>
        <dbReference type="EMBL" id="RHK96805.1"/>
    </source>
</evidence>
<feature type="domain" description="Phage-Barnase-EndoU-ColicinE5/D-RelE like nuclease 4" evidence="1">
    <location>
        <begin position="10"/>
        <end position="199"/>
    </location>
</feature>
<dbReference type="Proteomes" id="UP000284242">
    <property type="component" value="Unassembled WGS sequence"/>
</dbReference>
<name>A0A174L248_9FIRM</name>
<evidence type="ECO:0000313" key="17">
    <source>
        <dbReference type="Proteomes" id="UP000284024"/>
    </source>
</evidence>
<dbReference type="Proteomes" id="UP000095413">
    <property type="component" value="Unassembled WGS sequence"/>
</dbReference>
<dbReference type="OrthoDB" id="2053316at2"/>
<evidence type="ECO:0000313" key="9">
    <source>
        <dbReference type="EMBL" id="RHH20015.1"/>
    </source>
</evidence>
<dbReference type="EMBL" id="QSUB01000002">
    <property type="protein sequence ID" value="RGN05589.1"/>
    <property type="molecule type" value="Genomic_DNA"/>
</dbReference>
<reference evidence="2 12" key="1">
    <citation type="submission" date="2015-09" db="EMBL/GenBank/DDBJ databases">
        <authorList>
            <consortium name="Pathogen Informatics"/>
        </authorList>
    </citation>
    <scope>NUCLEOTIDE SEQUENCE [LARGE SCALE GENOMIC DNA]</scope>
    <source>
        <strain evidence="2 12">2789STDY5834921</strain>
    </source>
</reference>
<dbReference type="InterPro" id="IPR041420">
    <property type="entry name" value="PBECR4"/>
</dbReference>
<dbReference type="Proteomes" id="UP000265828">
    <property type="component" value="Unassembled WGS sequence"/>
</dbReference>
<dbReference type="EMBL" id="QRHZ01000002">
    <property type="protein sequence ID" value="RHG18583.1"/>
    <property type="molecule type" value="Genomic_DNA"/>
</dbReference>
<dbReference type="Proteomes" id="UP000261222">
    <property type="component" value="Unassembled WGS sequence"/>
</dbReference>
<dbReference type="EMBL" id="QROE01000002">
    <property type="protein sequence ID" value="RHK96805.1"/>
    <property type="molecule type" value="Genomic_DNA"/>
</dbReference>
<dbReference type="GeneID" id="79805315"/>
<dbReference type="EMBL" id="QSUZ01000002">
    <property type="protein sequence ID" value="RGN89979.1"/>
    <property type="molecule type" value="Genomic_DNA"/>
</dbReference>
<evidence type="ECO:0000313" key="20">
    <source>
        <dbReference type="Proteomes" id="UP000284267"/>
    </source>
</evidence>
<organism evidence="2 12">
    <name type="scientific">Blautia obeum</name>
    <dbReference type="NCBI Taxonomy" id="40520"/>
    <lineage>
        <taxon>Bacteria</taxon>
        <taxon>Bacillati</taxon>
        <taxon>Bacillota</taxon>
        <taxon>Clostridia</taxon>
        <taxon>Lachnospirales</taxon>
        <taxon>Lachnospiraceae</taxon>
        <taxon>Blautia</taxon>
    </lineage>
</organism>
<evidence type="ECO:0000313" key="15">
    <source>
        <dbReference type="Proteomes" id="UP000265828"/>
    </source>
</evidence>
<dbReference type="Proteomes" id="UP000283585">
    <property type="component" value="Unassembled WGS sequence"/>
</dbReference>
<dbReference type="EMBL" id="QRSS01000012">
    <property type="protein sequence ID" value="RGQ04140.1"/>
    <property type="molecule type" value="Genomic_DNA"/>
</dbReference>
<evidence type="ECO:0000313" key="19">
    <source>
        <dbReference type="Proteomes" id="UP000284242"/>
    </source>
</evidence>
<dbReference type="EMBL" id="QROS01000001">
    <property type="protein sequence ID" value="RHL50290.1"/>
    <property type="molecule type" value="Genomic_DNA"/>
</dbReference>
<proteinExistence type="predicted"/>
<evidence type="ECO:0000313" key="3">
    <source>
        <dbReference type="EMBL" id="RGN05589.1"/>
    </source>
</evidence>
<evidence type="ECO:0000313" key="11">
    <source>
        <dbReference type="EMBL" id="RHL50290.1"/>
    </source>
</evidence>
<gene>
    <name evidence="11" type="ORF">DW021_01065</name>
    <name evidence="10" type="ORF">DW040_06335</name>
    <name evidence="9" type="ORF">DW222_04270</name>
    <name evidence="8" type="ORF">DW272_04655</name>
    <name evidence="7" type="ORF">DWW07_00980</name>
    <name evidence="6" type="ORF">DWX77_07115</name>
    <name evidence="5" type="ORF">DWZ12_11240</name>
    <name evidence="4" type="ORF">DXB38_02385</name>
    <name evidence="3" type="ORF">DXB81_06095</name>
    <name evidence="2" type="ORF">ERS852533_00577</name>
</gene>
<evidence type="ECO:0000313" key="7">
    <source>
        <dbReference type="EMBL" id="RGV66303.1"/>
    </source>
</evidence>
<evidence type="ECO:0000313" key="6">
    <source>
        <dbReference type="EMBL" id="RGS74587.1"/>
    </source>
</evidence>
<evidence type="ECO:0000313" key="18">
    <source>
        <dbReference type="Proteomes" id="UP000284220"/>
    </source>
</evidence>
<dbReference type="Proteomes" id="UP000261105">
    <property type="component" value="Unassembled WGS sequence"/>
</dbReference>
<evidence type="ECO:0000313" key="14">
    <source>
        <dbReference type="Proteomes" id="UP000261222"/>
    </source>
</evidence>
<sequence>MDKRRAIQIMTKAAQLYKEHLEDQKVLFLYGLPKEVNKQLQESNKILSSVQGYEVVFHRYNFLHLTGVRLNKKETASAIHFYQKCLDKRLTENDFVFAKDGSTGQKLDILERMMLIKKNVTMIGEFTDRGPKLYTEKAAGNICGCIGFVKDKNTKLNVPNTLLKKDIRDVTAQPTYKVFAVISKHYTDEKYTNLVKMDKSIDLKECCFSETIENMIDRENL</sequence>
<dbReference type="EMBL" id="QRJH01000002">
    <property type="protein sequence ID" value="RHH20015.1"/>
    <property type="molecule type" value="Genomic_DNA"/>
</dbReference>
<evidence type="ECO:0000313" key="12">
    <source>
        <dbReference type="Proteomes" id="UP000095413"/>
    </source>
</evidence>
<dbReference type="EMBL" id="QRVV01000015">
    <property type="protein sequence ID" value="RGS74587.1"/>
    <property type="molecule type" value="Genomic_DNA"/>
</dbReference>
<evidence type="ECO:0000313" key="5">
    <source>
        <dbReference type="EMBL" id="RGQ04140.1"/>
    </source>
</evidence>
<dbReference type="Proteomes" id="UP000284267">
    <property type="component" value="Unassembled WGS sequence"/>
</dbReference>
<evidence type="ECO:0000313" key="4">
    <source>
        <dbReference type="EMBL" id="RGN89979.1"/>
    </source>
</evidence>